<comment type="similarity">
    <text evidence="12">Belongs to the tetrahydrofolate dehydrogenase/cyclohydrolase family.</text>
</comment>
<protein>
    <recommendedName>
        <fullName evidence="12">Bifunctional protein FolD</fullName>
    </recommendedName>
    <domain>
        <recommendedName>
            <fullName evidence="12">Methylenetetrahydrofolate dehydrogenase</fullName>
            <ecNumber evidence="12">1.5.1.5</ecNumber>
        </recommendedName>
    </domain>
    <domain>
        <recommendedName>
            <fullName evidence="12">Methenyltetrahydrofolate cyclohydrolase</fullName>
            <ecNumber evidence="12">3.5.4.9</ecNumber>
        </recommendedName>
    </domain>
</protein>
<dbReference type="PANTHER" id="PTHR48099:SF5">
    <property type="entry name" value="C-1-TETRAHYDROFOLATE SYNTHASE, CYTOPLASMIC"/>
    <property type="match status" value="1"/>
</dbReference>
<evidence type="ECO:0000259" key="14">
    <source>
        <dbReference type="Pfam" id="PF02882"/>
    </source>
</evidence>
<dbReference type="HAMAP" id="MF_01576">
    <property type="entry name" value="THF_DHG_CYH"/>
    <property type="match status" value="1"/>
</dbReference>
<dbReference type="InterPro" id="IPR020630">
    <property type="entry name" value="THF_DH/CycHdrlase_cat_dom"/>
</dbReference>
<comment type="subunit">
    <text evidence="2 12">Homodimer.</text>
</comment>
<evidence type="ECO:0000313" key="16">
    <source>
        <dbReference type="Proteomes" id="UP000002939"/>
    </source>
</evidence>
<evidence type="ECO:0000256" key="7">
    <source>
        <dbReference type="ARBA" id="ARBA00022857"/>
    </source>
</evidence>
<sequence length="282" mass="30867">MTIVLDGKSLALKIRQELKQKVEEQAVKPGLVVLLVGEDPASQIYVRNKERAANEVGFHSVVERLPETTTQEELLEKIKTLNEDDAIHGILVQLPLPKQIDSQTVLEAIIPEKDVDGFHPVNLGKLLQKDESIVPCTPKGIIRLLEEYKIDLTGKEMVVIGQSTIVGRPMALLGLNRGATVTVCHSRTKDLEKQIARADIIISAVGKPNLVLREHVKKGAVIVDVGINRLESGKIVGDVDFDGVKDQVSAITPVPGGVGPMTIAMLLEQTYLNACKRENIYE</sequence>
<dbReference type="EC" id="3.5.4.9" evidence="12"/>
<keyword evidence="10 12" id="KW-0486">Methionine biosynthesis</keyword>
<dbReference type="InterPro" id="IPR036291">
    <property type="entry name" value="NAD(P)-bd_dom_sf"/>
</dbReference>
<dbReference type="InterPro" id="IPR020631">
    <property type="entry name" value="THF_DH/CycHdrlase_NAD-bd_dom"/>
</dbReference>
<keyword evidence="11 12" id="KW-0511">Multifunctional enzyme</keyword>
<dbReference type="AlphaFoldDB" id="D0BJY8"/>
<comment type="catalytic activity">
    <reaction evidence="12">
        <text>(6R)-5,10-methenyltetrahydrofolate + H2O = (6R)-10-formyltetrahydrofolate + H(+)</text>
        <dbReference type="Rhea" id="RHEA:23700"/>
        <dbReference type="ChEBI" id="CHEBI:15377"/>
        <dbReference type="ChEBI" id="CHEBI:15378"/>
        <dbReference type="ChEBI" id="CHEBI:57455"/>
        <dbReference type="ChEBI" id="CHEBI:195366"/>
        <dbReference type="EC" id="3.5.4.9"/>
    </reaction>
</comment>
<evidence type="ECO:0000256" key="5">
    <source>
        <dbReference type="ARBA" id="ARBA00022755"/>
    </source>
</evidence>
<dbReference type="FunFam" id="3.40.50.10860:FF:000005">
    <property type="entry name" value="C-1-tetrahydrofolate synthase, cytoplasmic, putative"/>
    <property type="match status" value="1"/>
</dbReference>
<dbReference type="InterPro" id="IPR020867">
    <property type="entry name" value="THF_DH/CycHdrlase_CS"/>
</dbReference>
<name>D0BJY8_9LACT</name>
<organism evidence="15 16">
    <name type="scientific">Granulicatella elegans ATCC 700633</name>
    <dbReference type="NCBI Taxonomy" id="626369"/>
    <lineage>
        <taxon>Bacteria</taxon>
        <taxon>Bacillati</taxon>
        <taxon>Bacillota</taxon>
        <taxon>Bacilli</taxon>
        <taxon>Lactobacillales</taxon>
        <taxon>Carnobacteriaceae</taxon>
        <taxon>Granulicatella</taxon>
    </lineage>
</organism>
<evidence type="ECO:0000256" key="6">
    <source>
        <dbReference type="ARBA" id="ARBA00022801"/>
    </source>
</evidence>
<dbReference type="RefSeq" id="WP_006702547.1">
    <property type="nucleotide sequence ID" value="NZ_KI391971.1"/>
</dbReference>
<dbReference type="FunFam" id="3.40.50.720:FF:000094">
    <property type="entry name" value="Bifunctional protein FolD"/>
    <property type="match status" value="1"/>
</dbReference>
<keyword evidence="16" id="KW-1185">Reference proteome</keyword>
<keyword evidence="5 12" id="KW-0658">Purine biosynthesis</keyword>
<feature type="binding site" evidence="12">
    <location>
        <begin position="161"/>
        <end position="163"/>
    </location>
    <ligand>
        <name>NADP(+)</name>
        <dbReference type="ChEBI" id="CHEBI:58349"/>
    </ligand>
</feature>
<keyword evidence="9 12" id="KW-0368">Histidine biosynthesis</keyword>
<dbReference type="Proteomes" id="UP000002939">
    <property type="component" value="Unassembled WGS sequence"/>
</dbReference>
<dbReference type="Gene3D" id="3.40.50.10860">
    <property type="entry name" value="Leucine Dehydrogenase, chain A, domain 1"/>
    <property type="match status" value="1"/>
</dbReference>
<keyword evidence="4 12" id="KW-0028">Amino-acid biosynthesis</keyword>
<evidence type="ECO:0000256" key="9">
    <source>
        <dbReference type="ARBA" id="ARBA00023102"/>
    </source>
</evidence>
<evidence type="ECO:0000256" key="11">
    <source>
        <dbReference type="ARBA" id="ARBA00023268"/>
    </source>
</evidence>
<reference evidence="15" key="1">
    <citation type="submission" date="2009-09" db="EMBL/GenBank/DDBJ databases">
        <authorList>
            <consortium name="The Broad Institute Genome Sequencing Platform"/>
            <person name="Ward D."/>
            <person name="Feldgarden M."/>
            <person name="Earl A."/>
            <person name="Young S.K."/>
            <person name="Zeng Q."/>
            <person name="Koehrsen M."/>
            <person name="Alvarado L."/>
            <person name="Berlin A."/>
            <person name="Bochicchio J."/>
            <person name="Borenstein D."/>
            <person name="Chapman S.B."/>
            <person name="Chen Z."/>
            <person name="Engels R."/>
            <person name="Freedman E."/>
            <person name="Gellesch M."/>
            <person name="Goldberg J."/>
            <person name="Griggs A."/>
            <person name="Gujja S."/>
            <person name="Heilman E."/>
            <person name="Heiman D."/>
            <person name="Hepburn T."/>
            <person name="Howarth C."/>
            <person name="Jen D."/>
            <person name="Larson L."/>
            <person name="Lewis B."/>
            <person name="Mehta T."/>
            <person name="Park D."/>
            <person name="Pearson M."/>
            <person name="Roberts A."/>
            <person name="Saif S."/>
            <person name="Shea T."/>
            <person name="Shenoy N."/>
            <person name="Sisk P."/>
            <person name="Stolte C."/>
            <person name="Sykes S."/>
            <person name="Thomson T."/>
            <person name="Walk T."/>
            <person name="White J."/>
            <person name="Yandava C."/>
            <person name="Sibley C.D."/>
            <person name="Field T.R."/>
            <person name="Grinwis M."/>
            <person name="Eshaghurshan C.S."/>
            <person name="Surette M.G."/>
            <person name="Haas B."/>
            <person name="Nusbaum C."/>
            <person name="Birren B."/>
        </authorList>
    </citation>
    <scope>NUCLEOTIDE SEQUENCE [LARGE SCALE GENOMIC DNA]</scope>
    <source>
        <strain evidence="15">ATCC 700633</strain>
    </source>
</reference>
<dbReference type="Gene3D" id="3.40.50.720">
    <property type="entry name" value="NAD(P)-binding Rossmann-like Domain"/>
    <property type="match status" value="1"/>
</dbReference>
<dbReference type="CDD" id="cd01080">
    <property type="entry name" value="NAD_bind_m-THF_DH_Cyclohyd"/>
    <property type="match status" value="1"/>
</dbReference>
<comment type="caution">
    <text evidence="12">Lacks conserved residue(s) required for the propagation of feature annotation.</text>
</comment>
<dbReference type="SUPFAM" id="SSF51735">
    <property type="entry name" value="NAD(P)-binding Rossmann-fold domains"/>
    <property type="match status" value="1"/>
</dbReference>
<comment type="catalytic activity">
    <reaction evidence="12">
        <text>(6R)-5,10-methylene-5,6,7,8-tetrahydrofolate + NADP(+) = (6R)-5,10-methenyltetrahydrofolate + NADPH</text>
        <dbReference type="Rhea" id="RHEA:22812"/>
        <dbReference type="ChEBI" id="CHEBI:15636"/>
        <dbReference type="ChEBI" id="CHEBI:57455"/>
        <dbReference type="ChEBI" id="CHEBI:57783"/>
        <dbReference type="ChEBI" id="CHEBI:58349"/>
        <dbReference type="EC" id="1.5.1.5"/>
    </reaction>
</comment>
<keyword evidence="6 12" id="KW-0378">Hydrolase</keyword>
<evidence type="ECO:0000256" key="4">
    <source>
        <dbReference type="ARBA" id="ARBA00022605"/>
    </source>
</evidence>
<comment type="pathway">
    <text evidence="1 12">One-carbon metabolism; tetrahydrofolate interconversion.</text>
</comment>
<keyword evidence="7 12" id="KW-0521">NADP</keyword>
<gene>
    <name evidence="12" type="primary">folD</name>
    <name evidence="15" type="ORF">HMPREF0446_00273</name>
</gene>
<dbReference type="Pfam" id="PF02882">
    <property type="entry name" value="THF_DHG_CYH_C"/>
    <property type="match status" value="1"/>
</dbReference>
<comment type="function">
    <text evidence="12">Catalyzes the oxidation of 5,10-methylenetetrahydrofolate to 5,10-methenyltetrahydrofolate and then the hydrolysis of 5,10-methenyltetrahydrofolate to 10-formyltetrahydrofolate.</text>
</comment>
<dbReference type="eggNOG" id="COG0190">
    <property type="taxonomic scope" value="Bacteria"/>
</dbReference>
<keyword evidence="8 12" id="KW-0560">Oxidoreductase</keyword>
<dbReference type="GO" id="GO:0004488">
    <property type="term" value="F:methylenetetrahydrofolate dehydrogenase (NADP+) activity"/>
    <property type="evidence" value="ECO:0007669"/>
    <property type="project" value="UniProtKB-UniRule"/>
</dbReference>
<feature type="domain" description="Tetrahydrofolate dehydrogenase/cyclohydrolase NAD(P)-binding" evidence="14">
    <location>
        <begin position="135"/>
        <end position="276"/>
    </location>
</feature>
<reference evidence="15" key="2">
    <citation type="submission" date="2011-10" db="EMBL/GenBank/DDBJ databases">
        <title>The Genome Sequence of Granulicatella elegans ATCC 700633.</title>
        <authorList>
            <consortium name="The Broad Institute Genome Sequencing Platform"/>
            <consortium name="The Broad Institute Genome Sequencing Center for Infectious Disease"/>
            <person name="Earl A."/>
            <person name="Ward D."/>
            <person name="Feldgarden M."/>
            <person name="Gevers D."/>
            <person name="Sibley C.D."/>
            <person name="Field T.R."/>
            <person name="Grinwis M."/>
            <person name="Eshaghurshan C.S."/>
            <person name="Surette M.G."/>
            <person name="Young S.K."/>
            <person name="Zeng Q."/>
            <person name="Gargeya S."/>
            <person name="Fitzgerald M."/>
            <person name="Haas B."/>
            <person name="Abouelleil A."/>
            <person name="Alvarado L."/>
            <person name="Arachchi H.M."/>
            <person name="Berlin A."/>
            <person name="Brown A."/>
            <person name="Chapman S.B."/>
            <person name="Chen Z."/>
            <person name="Dunbar C."/>
            <person name="Freedman E."/>
            <person name="Gearin G."/>
            <person name="Goldberg J."/>
            <person name="Griggs A."/>
            <person name="Gujja S."/>
            <person name="Heiman D."/>
            <person name="Howarth C."/>
            <person name="Larson L."/>
            <person name="Lui A."/>
            <person name="MacDonald P.J.P."/>
            <person name="Montmayeur A."/>
            <person name="Murphy C."/>
            <person name="Neiman D."/>
            <person name="Pearson M."/>
            <person name="Priest M."/>
            <person name="Roberts A."/>
            <person name="Saif S."/>
            <person name="Shea T."/>
            <person name="Shenoy N."/>
            <person name="Sisk P."/>
            <person name="Stolte C."/>
            <person name="Sykes S."/>
            <person name="Wortman J."/>
            <person name="Nusbaum C."/>
            <person name="Birren B."/>
        </authorList>
    </citation>
    <scope>NUCLEOTIDE SEQUENCE [LARGE SCALE GENOMIC DNA]</scope>
    <source>
        <strain evidence="15">ATCC 700633</strain>
    </source>
</reference>
<dbReference type="NCBIfam" id="NF010783">
    <property type="entry name" value="PRK14186.1"/>
    <property type="match status" value="1"/>
</dbReference>
<proteinExistence type="inferred from homology"/>
<evidence type="ECO:0000256" key="2">
    <source>
        <dbReference type="ARBA" id="ARBA00011738"/>
    </source>
</evidence>
<evidence type="ECO:0000256" key="8">
    <source>
        <dbReference type="ARBA" id="ARBA00023002"/>
    </source>
</evidence>
<keyword evidence="3 12" id="KW-0554">One-carbon metabolism</keyword>
<dbReference type="PRINTS" id="PR00085">
    <property type="entry name" value="THFDHDRGNASE"/>
</dbReference>
<dbReference type="GO" id="GO:0035999">
    <property type="term" value="P:tetrahydrofolate interconversion"/>
    <property type="evidence" value="ECO:0007669"/>
    <property type="project" value="UniProtKB-UniRule"/>
</dbReference>
<dbReference type="GO" id="GO:0006164">
    <property type="term" value="P:purine nucleotide biosynthetic process"/>
    <property type="evidence" value="ECO:0007669"/>
    <property type="project" value="UniProtKB-KW"/>
</dbReference>
<evidence type="ECO:0000256" key="3">
    <source>
        <dbReference type="ARBA" id="ARBA00022563"/>
    </source>
</evidence>
<evidence type="ECO:0000256" key="1">
    <source>
        <dbReference type="ARBA" id="ARBA00004777"/>
    </source>
</evidence>
<dbReference type="EMBL" id="ACRF02000014">
    <property type="protein sequence ID" value="EEW93391.1"/>
    <property type="molecule type" value="Genomic_DNA"/>
</dbReference>
<dbReference type="PROSITE" id="PS00766">
    <property type="entry name" value="THF_DHG_CYH_1"/>
    <property type="match status" value="1"/>
</dbReference>
<dbReference type="Pfam" id="PF00763">
    <property type="entry name" value="THF_DHG_CYH"/>
    <property type="match status" value="1"/>
</dbReference>
<evidence type="ECO:0000256" key="10">
    <source>
        <dbReference type="ARBA" id="ARBA00023167"/>
    </source>
</evidence>
<dbReference type="NCBIfam" id="NF008058">
    <property type="entry name" value="PRK10792.1"/>
    <property type="match status" value="1"/>
</dbReference>
<dbReference type="HOGENOM" id="CLU_034045_2_1_9"/>
<dbReference type="OrthoDB" id="9803580at2"/>
<accession>D0BJY8</accession>
<dbReference type="InterPro" id="IPR046346">
    <property type="entry name" value="Aminoacid_DH-like_N_sf"/>
</dbReference>
<dbReference type="PANTHER" id="PTHR48099">
    <property type="entry name" value="C-1-TETRAHYDROFOLATE SYNTHASE, CYTOPLASMIC-RELATED"/>
    <property type="match status" value="1"/>
</dbReference>
<dbReference type="EC" id="1.5.1.5" evidence="12"/>
<dbReference type="STRING" id="626369.HMPREF0446_00273"/>
<evidence type="ECO:0000256" key="12">
    <source>
        <dbReference type="HAMAP-Rule" id="MF_01576"/>
    </source>
</evidence>
<feature type="binding site" evidence="12">
    <location>
        <position position="227"/>
    </location>
    <ligand>
        <name>NADP(+)</name>
        <dbReference type="ChEBI" id="CHEBI:58349"/>
    </ligand>
</feature>
<dbReference type="GO" id="GO:0004477">
    <property type="term" value="F:methenyltetrahydrofolate cyclohydrolase activity"/>
    <property type="evidence" value="ECO:0007669"/>
    <property type="project" value="UniProtKB-UniRule"/>
</dbReference>
<comment type="caution">
    <text evidence="15">The sequence shown here is derived from an EMBL/GenBank/DDBJ whole genome shotgun (WGS) entry which is preliminary data.</text>
</comment>
<dbReference type="PROSITE" id="PS00767">
    <property type="entry name" value="THF_DHG_CYH_2"/>
    <property type="match status" value="1"/>
</dbReference>
<evidence type="ECO:0000259" key="13">
    <source>
        <dbReference type="Pfam" id="PF00763"/>
    </source>
</evidence>
<dbReference type="InterPro" id="IPR000672">
    <property type="entry name" value="THF_DH/CycHdrlase"/>
</dbReference>
<dbReference type="GO" id="GO:0000105">
    <property type="term" value="P:L-histidine biosynthetic process"/>
    <property type="evidence" value="ECO:0007669"/>
    <property type="project" value="UniProtKB-KW"/>
</dbReference>
<feature type="domain" description="Tetrahydrofolate dehydrogenase/cyclohydrolase catalytic" evidence="13">
    <location>
        <begin position="5"/>
        <end position="116"/>
    </location>
</feature>
<dbReference type="GO" id="GO:0009086">
    <property type="term" value="P:methionine biosynthetic process"/>
    <property type="evidence" value="ECO:0007669"/>
    <property type="project" value="UniProtKB-KW"/>
</dbReference>
<dbReference type="GO" id="GO:0005829">
    <property type="term" value="C:cytosol"/>
    <property type="evidence" value="ECO:0007669"/>
    <property type="project" value="TreeGrafter"/>
</dbReference>
<dbReference type="UniPathway" id="UPA00193"/>
<evidence type="ECO:0000313" key="15">
    <source>
        <dbReference type="EMBL" id="EEW93391.1"/>
    </source>
</evidence>
<dbReference type="SUPFAM" id="SSF53223">
    <property type="entry name" value="Aminoacid dehydrogenase-like, N-terminal domain"/>
    <property type="match status" value="1"/>
</dbReference>